<reference evidence="1" key="1">
    <citation type="journal article" date="2014" name="Genome Announc.">
        <title>Draft Genome Sequences of Three Alkaliphilic Bacillus Strains, Bacillus wakoensis JCM 9140T, Bacillus akibai JCM 9157T, and Bacillus hemicellulosilyticus JCM 9152T.</title>
        <authorList>
            <person name="Yuki M."/>
            <person name="Oshima K."/>
            <person name="Suda W."/>
            <person name="Oshida Y."/>
            <person name="Kitamura K."/>
            <person name="Iida T."/>
            <person name="Hattori M."/>
            <person name="Ohkuma M."/>
        </authorList>
    </citation>
    <scope>NUCLEOTIDE SEQUENCE [LARGE SCALE GENOMIC DNA]</scope>
    <source>
        <strain evidence="1">JCM 9140</strain>
    </source>
</reference>
<dbReference type="OrthoDB" id="2690514at2"/>
<name>W4PZZ9_9BACI</name>
<dbReference type="RefSeq" id="WP_052002057.1">
    <property type="nucleotide sequence ID" value="NZ_BAUT01000006.1"/>
</dbReference>
<dbReference type="STRING" id="1236970.JCM9140_998"/>
<protein>
    <submittedName>
        <fullName evidence="1">Uncharacterized protein YppC</fullName>
    </submittedName>
</protein>
<proteinExistence type="predicted"/>
<dbReference type="InterPro" id="IPR019658">
    <property type="entry name" value="DUF2515"/>
</dbReference>
<keyword evidence="2" id="KW-1185">Reference proteome</keyword>
<dbReference type="Proteomes" id="UP000018890">
    <property type="component" value="Unassembled WGS sequence"/>
</dbReference>
<sequence length="311" mass="37248">MTIVDNILRKMKAGNKDNISRTIMYEDFYKKHPEIRWALLAGMVSRNAGWNMTDLQSKWFQKIISSSFRSKLFHTFERANWTIFADAYPQLLWYEHVKKEKNIDFNLLEKLQVSSFMQKEWKHFLEKGDVERLCTALIVNEQHVIEETVMKHPLYRRKVFSSILYVLEEHAHMSYVIFPTIKGEVYGLYVRNFKQVSSRIWLGRQLYHLLFHPDIYQSIFDFSRHTLPSGSRADYEQYMGWTTGNTSPTLRTTYPIVQHHWNEKIDWSLSVTNTEKFFSPLKKAQPIERTAWLKIKWIELYLLKKFTTLVT</sequence>
<dbReference type="EMBL" id="BAUT01000006">
    <property type="protein sequence ID" value="GAE25028.1"/>
    <property type="molecule type" value="Genomic_DNA"/>
</dbReference>
<organism evidence="1 2">
    <name type="scientific">Halalkalibacter wakoensis JCM 9140</name>
    <dbReference type="NCBI Taxonomy" id="1236970"/>
    <lineage>
        <taxon>Bacteria</taxon>
        <taxon>Bacillati</taxon>
        <taxon>Bacillota</taxon>
        <taxon>Bacilli</taxon>
        <taxon>Bacillales</taxon>
        <taxon>Bacillaceae</taxon>
        <taxon>Halalkalibacter</taxon>
    </lineage>
</organism>
<evidence type="ECO:0000313" key="2">
    <source>
        <dbReference type="Proteomes" id="UP000018890"/>
    </source>
</evidence>
<accession>W4PZZ9</accession>
<gene>
    <name evidence="1" type="ORF">JCM9140_998</name>
</gene>
<evidence type="ECO:0000313" key="1">
    <source>
        <dbReference type="EMBL" id="GAE25028.1"/>
    </source>
</evidence>
<comment type="caution">
    <text evidence="1">The sequence shown here is derived from an EMBL/GenBank/DDBJ whole genome shotgun (WGS) entry which is preliminary data.</text>
</comment>
<dbReference type="Pfam" id="PF10720">
    <property type="entry name" value="DUF2515"/>
    <property type="match status" value="1"/>
</dbReference>
<dbReference type="AlphaFoldDB" id="W4PZZ9"/>